<proteinExistence type="predicted"/>
<evidence type="ECO:0000313" key="3">
    <source>
        <dbReference type="Proteomes" id="UP000670092"/>
    </source>
</evidence>
<reference evidence="2 3" key="1">
    <citation type="submission" date="2021-01" db="EMBL/GenBank/DDBJ databases">
        <title>Chromosome-level genome assembly of a human fungal pathogen reveals clustering of transcriptionally co-regulated genes.</title>
        <authorList>
            <person name="Voorhies M."/>
            <person name="Cohen S."/>
            <person name="Shea T.P."/>
            <person name="Petrus S."/>
            <person name="Munoz J.F."/>
            <person name="Poplawski S."/>
            <person name="Goldman W.E."/>
            <person name="Michael T."/>
            <person name="Cuomo C.A."/>
            <person name="Sil A."/>
            <person name="Beyhan S."/>
        </authorList>
    </citation>
    <scope>NUCLEOTIDE SEQUENCE [LARGE SCALE GENOMIC DNA]</scope>
    <source>
        <strain evidence="2 3">G184AR</strain>
    </source>
</reference>
<feature type="region of interest" description="Disordered" evidence="1">
    <location>
        <begin position="32"/>
        <end position="54"/>
    </location>
</feature>
<name>A0A8H7Z1S1_AJECA</name>
<dbReference type="EMBL" id="JAEVHI010000002">
    <property type="protein sequence ID" value="KAG5299625.1"/>
    <property type="molecule type" value="Genomic_DNA"/>
</dbReference>
<gene>
    <name evidence="2" type="ORF">I7I52_10001</name>
</gene>
<comment type="caution">
    <text evidence="2">The sequence shown here is derived from an EMBL/GenBank/DDBJ whole genome shotgun (WGS) entry which is preliminary data.</text>
</comment>
<dbReference type="VEuPathDB" id="FungiDB:I7I52_10001"/>
<protein>
    <submittedName>
        <fullName evidence="2">Uncharacterized protein</fullName>
    </submittedName>
</protein>
<dbReference type="AlphaFoldDB" id="A0A8H7Z1S1"/>
<evidence type="ECO:0000313" key="2">
    <source>
        <dbReference type="EMBL" id="KAG5299625.1"/>
    </source>
</evidence>
<organism evidence="2 3">
    <name type="scientific">Ajellomyces capsulatus</name>
    <name type="common">Darling's disease fungus</name>
    <name type="synonym">Histoplasma capsulatum</name>
    <dbReference type="NCBI Taxonomy" id="5037"/>
    <lineage>
        <taxon>Eukaryota</taxon>
        <taxon>Fungi</taxon>
        <taxon>Dikarya</taxon>
        <taxon>Ascomycota</taxon>
        <taxon>Pezizomycotina</taxon>
        <taxon>Eurotiomycetes</taxon>
        <taxon>Eurotiomycetidae</taxon>
        <taxon>Onygenales</taxon>
        <taxon>Ajellomycetaceae</taxon>
        <taxon>Histoplasma</taxon>
    </lineage>
</organism>
<accession>A0A8H7Z1S1</accession>
<sequence>MTVTPYNGTHLRRRHPIFCPTRQSLLLFGQSLAEHPSPGTPYGRNHPPSPPKTSHRIFCTNSRSVVLNRSADAQQYQVTMRCFFLLLSSICRTQSPASGGLRGEF</sequence>
<dbReference type="Proteomes" id="UP000670092">
    <property type="component" value="Unassembled WGS sequence"/>
</dbReference>
<evidence type="ECO:0000256" key="1">
    <source>
        <dbReference type="SAM" id="MobiDB-lite"/>
    </source>
</evidence>